<dbReference type="RefSeq" id="WP_103974929.1">
    <property type="nucleotide sequence ID" value="NZ_PGFZ01000007.1"/>
</dbReference>
<name>A0A2S5CK84_9GAMM</name>
<protein>
    <submittedName>
        <fullName evidence="1">Uncharacterized protein</fullName>
    </submittedName>
</protein>
<organism evidence="1 2">
    <name type="scientific">Methylovulum psychrotolerans</name>
    <dbReference type="NCBI Taxonomy" id="1704499"/>
    <lineage>
        <taxon>Bacteria</taxon>
        <taxon>Pseudomonadati</taxon>
        <taxon>Pseudomonadota</taxon>
        <taxon>Gammaproteobacteria</taxon>
        <taxon>Methylococcales</taxon>
        <taxon>Methylococcaceae</taxon>
        <taxon>Methylovulum</taxon>
    </lineage>
</organism>
<dbReference type="Proteomes" id="UP000237423">
    <property type="component" value="Unassembled WGS sequence"/>
</dbReference>
<evidence type="ECO:0000313" key="1">
    <source>
        <dbReference type="EMBL" id="POZ51230.1"/>
    </source>
</evidence>
<accession>A0A2S5CK84</accession>
<dbReference type="EMBL" id="PGFZ01000007">
    <property type="protein sequence ID" value="POZ51230.1"/>
    <property type="molecule type" value="Genomic_DNA"/>
</dbReference>
<dbReference type="AlphaFoldDB" id="A0A2S5CK84"/>
<sequence>MLNNEKTAVSQPQLAQINLTGLPSQLQLELIDFYGFLIQKYLLNEKAPEPQTAFKRFLDTLSKRLKFNRGLGMTYKWVCHMSFNI</sequence>
<comment type="caution">
    <text evidence="1">The sequence shown here is derived from an EMBL/GenBank/DDBJ whole genome shotgun (WGS) entry which is preliminary data.</text>
</comment>
<evidence type="ECO:0000313" key="2">
    <source>
        <dbReference type="Proteomes" id="UP000237423"/>
    </source>
</evidence>
<reference evidence="1 2" key="1">
    <citation type="submission" date="2017-11" db="EMBL/GenBank/DDBJ databases">
        <title>Draft Genome Sequence of Methylobacter psychrotolerans Sph1T, an Obligate Methanotroph from Low-Temperature Environments.</title>
        <authorList>
            <person name="Oshkin I.Y."/>
            <person name="Miroshnikov K."/>
            <person name="Belova S.E."/>
            <person name="Korzhenkov A."/>
            <person name="Toshchakov S.V."/>
            <person name="Dedysh S.N."/>
        </authorList>
    </citation>
    <scope>NUCLEOTIDE SEQUENCE [LARGE SCALE GENOMIC DNA]</scope>
    <source>
        <strain evidence="1 2">Sph1</strain>
    </source>
</reference>
<gene>
    <name evidence="1" type="ORF">AADEFJLK_03194</name>
</gene>
<proteinExistence type="predicted"/>